<feature type="compositionally biased region" description="Polar residues" evidence="1">
    <location>
        <begin position="44"/>
        <end position="57"/>
    </location>
</feature>
<organism evidence="2">
    <name type="scientific">Arion vulgaris</name>
    <dbReference type="NCBI Taxonomy" id="1028688"/>
    <lineage>
        <taxon>Eukaryota</taxon>
        <taxon>Metazoa</taxon>
        <taxon>Spiralia</taxon>
        <taxon>Lophotrochozoa</taxon>
        <taxon>Mollusca</taxon>
        <taxon>Gastropoda</taxon>
        <taxon>Heterobranchia</taxon>
        <taxon>Euthyneura</taxon>
        <taxon>Panpulmonata</taxon>
        <taxon>Eupulmonata</taxon>
        <taxon>Stylommatophora</taxon>
        <taxon>Helicina</taxon>
        <taxon>Arionoidea</taxon>
        <taxon>Arionidae</taxon>
        <taxon>Arion</taxon>
    </lineage>
</organism>
<sequence>QKQESYSENRNNIPTYQNGKVVLETDNEIKDIILTSQESKENRNGINSRQNGDISSYLMNKESSISECQDNKDIFSHVSS</sequence>
<accession>A0A0B6ZET0</accession>
<reference evidence="2" key="1">
    <citation type="submission" date="2014-12" db="EMBL/GenBank/DDBJ databases">
        <title>Insight into the proteome of Arion vulgaris.</title>
        <authorList>
            <person name="Aradska J."/>
            <person name="Bulat T."/>
            <person name="Smidak R."/>
            <person name="Sarate P."/>
            <person name="Gangsoo J."/>
            <person name="Sialana F."/>
            <person name="Bilban M."/>
            <person name="Lubec G."/>
        </authorList>
    </citation>
    <scope>NUCLEOTIDE SEQUENCE</scope>
    <source>
        <tissue evidence="2">Skin</tissue>
    </source>
</reference>
<dbReference type="AlphaFoldDB" id="A0A0B6ZET0"/>
<proteinExistence type="predicted"/>
<feature type="non-terminal residue" evidence="2">
    <location>
        <position position="80"/>
    </location>
</feature>
<dbReference type="EMBL" id="HACG01020163">
    <property type="protein sequence ID" value="CEK67028.1"/>
    <property type="molecule type" value="Transcribed_RNA"/>
</dbReference>
<evidence type="ECO:0000256" key="1">
    <source>
        <dbReference type="SAM" id="MobiDB-lite"/>
    </source>
</evidence>
<name>A0A0B6ZET0_9EUPU</name>
<feature type="non-terminal residue" evidence="2">
    <location>
        <position position="1"/>
    </location>
</feature>
<feature type="region of interest" description="Disordered" evidence="1">
    <location>
        <begin position="35"/>
        <end position="57"/>
    </location>
</feature>
<gene>
    <name evidence="2" type="primary">ORF61078</name>
</gene>
<evidence type="ECO:0000313" key="2">
    <source>
        <dbReference type="EMBL" id="CEK67028.1"/>
    </source>
</evidence>
<protein>
    <submittedName>
        <fullName evidence="2">Uncharacterized protein</fullName>
    </submittedName>
</protein>